<dbReference type="InterPro" id="IPR050546">
    <property type="entry name" value="Glycosyl_Hydrlase_16"/>
</dbReference>
<organism evidence="2 3">
    <name type="scientific">Seiridium unicorne</name>
    <dbReference type="NCBI Taxonomy" id="138068"/>
    <lineage>
        <taxon>Eukaryota</taxon>
        <taxon>Fungi</taxon>
        <taxon>Dikarya</taxon>
        <taxon>Ascomycota</taxon>
        <taxon>Pezizomycotina</taxon>
        <taxon>Sordariomycetes</taxon>
        <taxon>Xylariomycetidae</taxon>
        <taxon>Amphisphaeriales</taxon>
        <taxon>Sporocadaceae</taxon>
        <taxon>Seiridium</taxon>
    </lineage>
</organism>
<evidence type="ECO:0000256" key="1">
    <source>
        <dbReference type="SAM" id="SignalP"/>
    </source>
</evidence>
<feature type="chain" id="PRO_5045358949" evidence="1">
    <location>
        <begin position="19"/>
        <end position="199"/>
    </location>
</feature>
<dbReference type="Pfam" id="PF26113">
    <property type="entry name" value="GH16_XgeA"/>
    <property type="match status" value="1"/>
</dbReference>
<dbReference type="Gene3D" id="2.60.120.200">
    <property type="match status" value="1"/>
</dbReference>
<evidence type="ECO:0000313" key="3">
    <source>
        <dbReference type="Proteomes" id="UP001408356"/>
    </source>
</evidence>
<accession>A0ABR2VF49</accession>
<protein>
    <submittedName>
        <fullName evidence="2">Beta-glucanase</fullName>
    </submittedName>
</protein>
<name>A0ABR2VF49_9PEZI</name>
<keyword evidence="3" id="KW-1185">Reference proteome</keyword>
<dbReference type="EMBL" id="JARVKF010000022">
    <property type="protein sequence ID" value="KAK9425263.1"/>
    <property type="molecule type" value="Genomic_DNA"/>
</dbReference>
<comment type="caution">
    <text evidence="2">The sequence shown here is derived from an EMBL/GenBank/DDBJ whole genome shotgun (WGS) entry which is preliminary data.</text>
</comment>
<dbReference type="PANTHER" id="PTHR10963:SF60">
    <property type="entry name" value="GRAM-NEGATIVE BACTERIA-BINDING PROTEIN 1-RELATED"/>
    <property type="match status" value="1"/>
</dbReference>
<proteinExistence type="predicted"/>
<feature type="signal peptide" evidence="1">
    <location>
        <begin position="1"/>
        <end position="18"/>
    </location>
</feature>
<dbReference type="SUPFAM" id="SSF49899">
    <property type="entry name" value="Concanavalin A-like lectins/glucanases"/>
    <property type="match status" value="1"/>
</dbReference>
<dbReference type="InterPro" id="IPR013320">
    <property type="entry name" value="ConA-like_dom_sf"/>
</dbReference>
<sequence length="199" mass="21700">MRFSPSSVVSFLPALAAAIQPPTLNGFCILFSDKFNGTAGSSPNTVNWNVATAINTNDEVQSYTTSNNNLQISGGDTIQFVSRKETTGVWSSGRIESKGAWSPAAGKVMVIQSSLLLGDNAQANKQGIWPAFWALGDAIRHGTQWPLSGEIDIFEQVNGVPYFMTYPGALWILLISPTALNRHPRRQYFQRVGALIEQH</sequence>
<dbReference type="PANTHER" id="PTHR10963">
    <property type="entry name" value="GLYCOSYL HYDROLASE-RELATED"/>
    <property type="match status" value="1"/>
</dbReference>
<evidence type="ECO:0000313" key="2">
    <source>
        <dbReference type="EMBL" id="KAK9425263.1"/>
    </source>
</evidence>
<reference evidence="2 3" key="1">
    <citation type="journal article" date="2024" name="J. Plant Pathol.">
        <title>Sequence and assembly of the genome of Seiridium unicorne, isolate CBS 538.82, causal agent of cypress canker disease.</title>
        <authorList>
            <person name="Scali E."/>
            <person name="Rocca G.D."/>
            <person name="Danti R."/>
            <person name="Garbelotto M."/>
            <person name="Barberini S."/>
            <person name="Baroncelli R."/>
            <person name="Emiliani G."/>
        </authorList>
    </citation>
    <scope>NUCLEOTIDE SEQUENCE [LARGE SCALE GENOMIC DNA]</scope>
    <source>
        <strain evidence="2 3">BM-138-508</strain>
    </source>
</reference>
<gene>
    <name evidence="2" type="ORF">SUNI508_13193</name>
</gene>
<dbReference type="Proteomes" id="UP001408356">
    <property type="component" value="Unassembled WGS sequence"/>
</dbReference>
<keyword evidence="1" id="KW-0732">Signal</keyword>